<feature type="compositionally biased region" description="Polar residues" evidence="1">
    <location>
        <begin position="1248"/>
        <end position="1270"/>
    </location>
</feature>
<sequence length="2009" mass="223295">MNCIEKRHVSHKASMPHLYYLDSFMDELDREVMNLTDRAFKSLCIGDEAIYNDSEFSPPLVSCHKPLVEEVSKKTQQTCSMAFKKQETQPHLNGVNNMPWQMNKSSSLFAAFAAKKNGDATKMTNGDSWDKSALLSIQQELSEFSSDYQNNIAHHHNSQVKNHLKSSEKSNKSIADTSTQSGKLSKSKHSKSSKLKKLNSKNFFLHSELSPFQSWRDLNKFPFGLENIEIFQSNGPPEWYDSPLYKKLTMSHRLHNSELHDSELHDSELHDSEPHDSELNDSIQSKGAKQCSNHKLPQNNTDLDFKTLTSTSMPLKSEKQPEPHKIPTEPQPPPVLLKSSEQSELRSQSEGDHSAPWRKNRSRAKSAVPIGQSLLSSLTCEKAKAVEEVELPIKKDVRTMEEQSSTSSTPFNILQLLTPVIPSRQGTGSSEVLQSVLSPSTLDLPVLAERDLHPSPEIKREGYKSIASSLLFNLKDNRKRVKAMYSPPKFRSSDPTDQNKLSPLAEQVLTKTGQEVAESSDAKIASPVHPKAHKSPASVPQETAGQQKSTPSGHINGGLPDDFLALSLLQAGNGSSPCLKSNKSPVVNKATYPSLNLYRKASPEECMDAKTVQALSVPGSHPNLDKSTTLKEMDGKERQTKTPNTPVPSILVNKPTDHTNKRKSESIHTNDDKTKGKLGTVGNVQTEKVDIISLREKYPLALMKKPNVKTETLSPVCGRNQDKANMGETEKVEQRLAKDSKERMEAKAKHVFSARQNNYIKSQRSVSVDVHEEEYGHGGEDVACVRSKSEVAKENVSRMSEITNVSEERKSKQNGGANEVKLIEIAKEGKLGGTSIRESVKNEAFNMKDNNLALSNISGLSSEQKATKGDAFSIKGNTSAKRALFISKEQSFTKAAVAAKKENTVMDKYEAAKAALEEVIAERNQRKKQSQDFSSTDRDIEIDKVSSSKCQSADYEQDLITQEHYRQAIAMSQKDMFESAAKDRRGGQKGFSDFKSSSQIVQSMSERDTKHGESRVAEVNLAGPCKQEGAGEHGQRAAGQIKYRERDRSGRRERHQSEPDNVKALDKVTKHKEREHVPKIINLMKESSRVPSTESRLTTQVDDCTAVQKKSSSFKPEVPPRRGRAGSQNEERLLYEIERREDRERVDKTGENVMKVKANLPKERGPVRGHVSALKEKFNKEQEAPSSATNVHDYLALDNGLKENPPKKDKVKLKESVEKEKVLVPSSTPASETTPTKQQNKNPERIDVSSSKSCDINPDLSTVRQRQMNETVRESNNAEETKEIAVLESDLATKKEENIRVIKESPLCASEASEVPEKRSPKPSKSKDSSKNSVKQLLSDLFGKAEARNVKPEMCASVKEIPVKTPETPESIQAESPSIHSIKVYDILKQPEPLSPVNLTQFEQGNLLLLSNPTPESTLESLAQPEVDLASPARTCEENFENLTEEKSSEPSLSERLSSPPSDVDKGGWVRCLIESARNLTPTSQSTASTPTMGKPVLFKVKDNTFNSSPVTKTVRPILHKTIPEICQLWSPRESLSGSERGEEDLYKDCVEVQSPTILSPTPPSTPARSPQPDQSSIGYKGKVQLNYLTVPEEDERQSAVSSDVSEGIESCGTSIGDAVEEIVVTLPTEDPEESKLQSERSGSACSGLENQSQVKPPVVPPKTEKALRRAMRLTTRRIQKAESKSKSERKGRSSEKNTSHKPERRHHSSDKVLSSQSELQAPAVDFDGSNQSTGENKPHRGERYAREPSRDSSNQEGHYSEEMLQLESPVNRNNNQAKMKKMTNFSNQSRQIPESGHHFDSKVPVDAPSERPGRTSDKKSPPERLDRRAHSLDRYLTNMNEVAKKPPLRQNSIEHTYASNIVTQSFPMTQRKLLQDPDSGQYFVVDMPVQVKTKTFFDPETGSYVQLPVQSHEAPVPQAQSMEVVKAPPPLVLYHGFVPMPVSTLPAQNSSIKLGSVVTPNDLEGFESSEIERHDDEIYQKPKPYPDPASVHVSQDCLGDVETVDSVR</sequence>
<accession>A0A8B9JG62</accession>
<feature type="compositionally biased region" description="Basic and acidic residues" evidence="1">
    <location>
        <begin position="316"/>
        <end position="327"/>
    </location>
</feature>
<evidence type="ECO:0000259" key="2">
    <source>
        <dbReference type="Pfam" id="PF15232"/>
    </source>
</evidence>
<dbReference type="OMA" id="HRMGSML"/>
<dbReference type="GO" id="GO:0070886">
    <property type="term" value="P:positive regulation of calcineurin-NFAT signaling cascade"/>
    <property type="evidence" value="ECO:0007669"/>
    <property type="project" value="TreeGrafter"/>
</dbReference>
<feature type="compositionally biased region" description="Basic and acidic residues" evidence="1">
    <location>
        <begin position="341"/>
        <end position="355"/>
    </location>
</feature>
<feature type="compositionally biased region" description="Polar residues" evidence="1">
    <location>
        <begin position="172"/>
        <end position="182"/>
    </location>
</feature>
<feature type="region of interest" description="Disordered" evidence="1">
    <location>
        <begin position="1556"/>
        <end position="1580"/>
    </location>
</feature>
<feature type="compositionally biased region" description="Basic and acidic residues" evidence="1">
    <location>
        <begin position="1971"/>
        <end position="1981"/>
    </location>
</feature>
<dbReference type="Pfam" id="PF15232">
    <property type="entry name" value="DUF4585"/>
    <property type="match status" value="1"/>
</dbReference>
<feature type="region of interest" description="Disordered" evidence="1">
    <location>
        <begin position="157"/>
        <end position="193"/>
    </location>
</feature>
<organism evidence="3 4">
    <name type="scientific">Astyanax mexicanus</name>
    <name type="common">Blind cave fish</name>
    <name type="synonym">Astyanax fasciatus mexicanus</name>
    <dbReference type="NCBI Taxonomy" id="7994"/>
    <lineage>
        <taxon>Eukaryota</taxon>
        <taxon>Metazoa</taxon>
        <taxon>Chordata</taxon>
        <taxon>Craniata</taxon>
        <taxon>Vertebrata</taxon>
        <taxon>Euteleostomi</taxon>
        <taxon>Actinopterygii</taxon>
        <taxon>Neopterygii</taxon>
        <taxon>Teleostei</taxon>
        <taxon>Ostariophysi</taxon>
        <taxon>Characiformes</taxon>
        <taxon>Characoidei</taxon>
        <taxon>Acestrorhamphidae</taxon>
        <taxon>Acestrorhamphinae</taxon>
        <taxon>Astyanax</taxon>
    </lineage>
</organism>
<feature type="domain" description="DUF4585" evidence="2">
    <location>
        <begin position="1867"/>
        <end position="1939"/>
    </location>
</feature>
<feature type="compositionally biased region" description="Basic and acidic residues" evidence="1">
    <location>
        <begin position="262"/>
        <end position="278"/>
    </location>
</feature>
<feature type="compositionally biased region" description="Low complexity" evidence="1">
    <location>
        <begin position="1450"/>
        <end position="1462"/>
    </location>
</feature>
<feature type="compositionally biased region" description="Polar residues" evidence="1">
    <location>
        <begin position="994"/>
        <end position="1004"/>
    </location>
</feature>
<dbReference type="PANTHER" id="PTHR33775">
    <property type="entry name" value="CARDIAC-ENRICHED FHL2-INTERACTING PROTEIN-RELATED"/>
    <property type="match status" value="1"/>
</dbReference>
<dbReference type="GO" id="GO:0030018">
    <property type="term" value="C:Z disc"/>
    <property type="evidence" value="ECO:0007669"/>
    <property type="project" value="TreeGrafter"/>
</dbReference>
<feature type="compositionally biased region" description="Basic and acidic residues" evidence="1">
    <location>
        <begin position="1737"/>
        <end position="1751"/>
    </location>
</feature>
<dbReference type="InterPro" id="IPR027838">
    <property type="entry name" value="DUF4585"/>
</dbReference>
<feature type="region of interest" description="Disordered" evidence="1">
    <location>
        <begin position="262"/>
        <end position="366"/>
    </location>
</feature>
<proteinExistence type="predicted"/>
<feature type="compositionally biased region" description="Low complexity" evidence="1">
    <location>
        <begin position="1223"/>
        <end position="1236"/>
    </location>
</feature>
<feature type="compositionally biased region" description="Polar residues" evidence="1">
    <location>
        <begin position="538"/>
        <end position="553"/>
    </location>
</feature>
<feature type="region of interest" description="Disordered" evidence="1">
    <location>
        <begin position="1178"/>
        <end position="1337"/>
    </location>
</feature>
<feature type="compositionally biased region" description="Polar residues" evidence="1">
    <location>
        <begin position="1089"/>
        <end position="1114"/>
    </location>
</feature>
<feature type="compositionally biased region" description="Basic residues" evidence="1">
    <location>
        <begin position="1669"/>
        <end position="1679"/>
    </location>
</feature>
<feature type="region of interest" description="Disordered" evidence="1">
    <location>
        <begin position="923"/>
        <end position="947"/>
    </location>
</feature>
<feature type="compositionally biased region" description="Basic and acidic residues" evidence="1">
    <location>
        <begin position="1042"/>
        <end position="1078"/>
    </location>
</feature>
<dbReference type="OrthoDB" id="8945866at2759"/>
<feature type="region of interest" description="Disordered" evidence="1">
    <location>
        <begin position="979"/>
        <end position="1130"/>
    </location>
</feature>
<feature type="compositionally biased region" description="Polar residues" evidence="1">
    <location>
        <begin position="1769"/>
        <end position="1793"/>
    </location>
</feature>
<feature type="compositionally biased region" description="Basic and acidic residues" evidence="1">
    <location>
        <begin position="935"/>
        <end position="946"/>
    </location>
</feature>
<feature type="compositionally biased region" description="Basic and acidic residues" evidence="1">
    <location>
        <begin position="655"/>
        <end position="675"/>
    </location>
</feature>
<feature type="compositionally biased region" description="Polar residues" evidence="1">
    <location>
        <begin position="1640"/>
        <end position="1654"/>
    </location>
</feature>
<reference evidence="3" key="1">
    <citation type="submission" date="2025-08" db="UniProtKB">
        <authorList>
            <consortium name="Ensembl"/>
        </authorList>
    </citation>
    <scope>IDENTIFICATION</scope>
</reference>
<dbReference type="InterPro" id="IPR052303">
    <property type="entry name" value="CEFIP"/>
</dbReference>
<feature type="compositionally biased region" description="Basic and acidic residues" evidence="1">
    <location>
        <begin position="1005"/>
        <end position="1016"/>
    </location>
</feature>
<evidence type="ECO:0000313" key="4">
    <source>
        <dbReference type="Proteomes" id="UP000694621"/>
    </source>
</evidence>
<dbReference type="PANTHER" id="PTHR33775:SF2">
    <property type="entry name" value="CARDIAC-ENRICHED FHL2-INTERACTING PROTEIN"/>
    <property type="match status" value="1"/>
</dbReference>
<feature type="compositionally biased region" description="Basic and acidic residues" evidence="1">
    <location>
        <begin position="1315"/>
        <end position="1330"/>
    </location>
</feature>
<feature type="region of interest" description="Disordered" evidence="1">
    <location>
        <begin position="1442"/>
        <end position="1464"/>
    </location>
</feature>
<feature type="compositionally biased region" description="Basic and acidic residues" evidence="1">
    <location>
        <begin position="1279"/>
        <end position="1303"/>
    </location>
</feature>
<name>A0A8B9JG62_ASTMX</name>
<evidence type="ECO:0000313" key="3">
    <source>
        <dbReference type="Ensembl" id="ENSAMXP00005020962.1"/>
    </source>
</evidence>
<feature type="compositionally biased region" description="Basic and acidic residues" evidence="1">
    <location>
        <begin position="1680"/>
        <end position="1702"/>
    </location>
</feature>
<evidence type="ECO:0000256" key="1">
    <source>
        <dbReference type="SAM" id="MobiDB-lite"/>
    </source>
</evidence>
<feature type="region of interest" description="Disordered" evidence="1">
    <location>
        <begin position="633"/>
        <end position="679"/>
    </location>
</feature>
<feature type="compositionally biased region" description="Basic and acidic residues" evidence="1">
    <location>
        <begin position="1200"/>
        <end position="1222"/>
    </location>
</feature>
<feature type="region of interest" description="Disordered" evidence="1">
    <location>
        <begin position="1628"/>
        <end position="1830"/>
    </location>
</feature>
<feature type="compositionally biased region" description="Basic and acidic residues" evidence="1">
    <location>
        <begin position="1796"/>
        <end position="1830"/>
    </location>
</feature>
<feature type="region of interest" description="Disordered" evidence="1">
    <location>
        <begin position="1971"/>
        <end position="1994"/>
    </location>
</feature>
<protein>
    <recommendedName>
        <fullName evidence="2">DUF4585 domain-containing protein</fullName>
    </recommendedName>
</protein>
<feature type="compositionally biased region" description="Polar residues" evidence="1">
    <location>
        <begin position="280"/>
        <end position="314"/>
    </location>
</feature>
<feature type="region of interest" description="Disordered" evidence="1">
    <location>
        <begin position="512"/>
        <end position="558"/>
    </location>
</feature>
<dbReference type="Proteomes" id="UP000694621">
    <property type="component" value="Unplaced"/>
</dbReference>
<dbReference type="Ensembl" id="ENSAMXT00005023165.1">
    <property type="protein sequence ID" value="ENSAMXP00005020962.1"/>
    <property type="gene ID" value="ENSAMXG00005010878.1"/>
</dbReference>